<dbReference type="AlphaFoldDB" id="A0A517R476"/>
<sequence>MQNRPVSLSVSLPRSVYIHVPFCRHRCGYCDFTLVAGRDDLIGDYLSALKRELQSIDKPIEVDTMFLGGGTPTHLPNERLCELIGVLRSRFSLAPGYEWSIEANPRDLLDADKLTSLAGSGINRISLGVQSFNSSELSILERDHDGGIVREVTAAIRESIPNVALDLIFGVPGQTLTDWKSTLDEAVQLRPRHLSTYGLTFEKGTSFWTRRAKGTLSPVPEELEREMYAHAIGQLTEAGYRHYEISNFAQPGFECRHNLGYWNAKPYLAFGPGAASYIDGVRRSNHRSVFTWLKRMESGHSPVAEEERLKPEQAARELIMLGLRMVDGLDLDEFRGRTGFDLIELGGATLQHQLREQLLEQRGSRIRLTNAGRFVADSVVSDLL</sequence>
<dbReference type="Proteomes" id="UP000317318">
    <property type="component" value="Chromosome"/>
</dbReference>
<keyword evidence="2" id="KW-0349">Heme</keyword>
<dbReference type="InterPro" id="IPR058240">
    <property type="entry name" value="rSAM_sf"/>
</dbReference>
<dbReference type="PANTHER" id="PTHR13932:SF5">
    <property type="entry name" value="RADICAL S-ADENOSYL METHIONINE DOMAIN-CONTAINING PROTEIN 1, MITOCHONDRIAL"/>
    <property type="match status" value="1"/>
</dbReference>
<dbReference type="SFLD" id="SFLDF00562">
    <property type="entry name" value="HemN-like__clustered_with_heat"/>
    <property type="match status" value="1"/>
</dbReference>
<dbReference type="Pfam" id="PF06969">
    <property type="entry name" value="HemN_C"/>
    <property type="match status" value="1"/>
</dbReference>
<evidence type="ECO:0000256" key="2">
    <source>
        <dbReference type="RuleBase" id="RU364116"/>
    </source>
</evidence>
<accession>A0A517R476</accession>
<keyword evidence="5" id="KW-1185">Reference proteome</keyword>
<keyword evidence="2" id="KW-0949">S-adenosyl-L-methionine</keyword>
<name>A0A517R476_9PLAN</name>
<dbReference type="GO" id="GO:0004109">
    <property type="term" value="F:coproporphyrinogen oxidase activity"/>
    <property type="evidence" value="ECO:0007669"/>
    <property type="project" value="InterPro"/>
</dbReference>
<gene>
    <name evidence="4" type="ORF">Pan189_30630</name>
</gene>
<keyword evidence="2" id="KW-0004">4Fe-4S</keyword>
<dbReference type="InterPro" id="IPR010723">
    <property type="entry name" value="HemN_C"/>
</dbReference>
<dbReference type="PANTHER" id="PTHR13932">
    <property type="entry name" value="COPROPORPHYRINIGEN III OXIDASE"/>
    <property type="match status" value="1"/>
</dbReference>
<dbReference type="NCBIfam" id="TIGR00539">
    <property type="entry name" value="hemN_rel"/>
    <property type="match status" value="1"/>
</dbReference>
<dbReference type="InterPro" id="IPR007197">
    <property type="entry name" value="rSAM"/>
</dbReference>
<dbReference type="EMBL" id="CP036268">
    <property type="protein sequence ID" value="QDT38667.1"/>
    <property type="molecule type" value="Genomic_DNA"/>
</dbReference>
<keyword evidence="2" id="KW-0408">Iron</keyword>
<feature type="domain" description="Radical SAM core" evidence="3">
    <location>
        <begin position="8"/>
        <end position="241"/>
    </location>
</feature>
<dbReference type="SUPFAM" id="SSF102114">
    <property type="entry name" value="Radical SAM enzymes"/>
    <property type="match status" value="1"/>
</dbReference>
<comment type="subcellular location">
    <subcellularLocation>
        <location evidence="2">Cytoplasm</location>
    </subcellularLocation>
</comment>
<evidence type="ECO:0000313" key="5">
    <source>
        <dbReference type="Proteomes" id="UP000317318"/>
    </source>
</evidence>
<dbReference type="SMART" id="SM00729">
    <property type="entry name" value="Elp3"/>
    <property type="match status" value="1"/>
</dbReference>
<comment type="function">
    <text evidence="2">Probably acts as a heme chaperone, transferring heme to an unknown acceptor. Binds one molecule of heme per monomer, possibly covalently. Binds 1 [4Fe-4S] cluster. The cluster is coordinated with 3 cysteines and an exchangeable S-adenosyl-L-methionine.</text>
</comment>
<evidence type="ECO:0000259" key="3">
    <source>
        <dbReference type="PROSITE" id="PS51918"/>
    </source>
</evidence>
<dbReference type="InterPro" id="IPR006638">
    <property type="entry name" value="Elp3/MiaA/NifB-like_rSAM"/>
</dbReference>
<dbReference type="SFLD" id="SFLDF00288">
    <property type="entry name" value="HemN-like__clustered_with_nucl"/>
    <property type="match status" value="1"/>
</dbReference>
<keyword evidence="2" id="KW-0479">Metal-binding</keyword>
<dbReference type="GO" id="GO:0005737">
    <property type="term" value="C:cytoplasm"/>
    <property type="evidence" value="ECO:0007669"/>
    <property type="project" value="UniProtKB-SubCell"/>
</dbReference>
<dbReference type="GO" id="GO:0006779">
    <property type="term" value="P:porphyrin-containing compound biosynthetic process"/>
    <property type="evidence" value="ECO:0007669"/>
    <property type="project" value="InterPro"/>
</dbReference>
<dbReference type="SFLD" id="SFLDG01082">
    <property type="entry name" value="B12-binding_domain_containing"/>
    <property type="match status" value="1"/>
</dbReference>
<keyword evidence="2" id="KW-0143">Chaperone</keyword>
<proteinExistence type="inferred from homology"/>
<dbReference type="SFLD" id="SFLDS00029">
    <property type="entry name" value="Radical_SAM"/>
    <property type="match status" value="1"/>
</dbReference>
<dbReference type="InterPro" id="IPR034505">
    <property type="entry name" value="Coproporphyrinogen-III_oxidase"/>
</dbReference>
<evidence type="ECO:0000313" key="4">
    <source>
        <dbReference type="EMBL" id="QDT38667.1"/>
    </source>
</evidence>
<organism evidence="4 5">
    <name type="scientific">Stratiformator vulcanicus</name>
    <dbReference type="NCBI Taxonomy" id="2527980"/>
    <lineage>
        <taxon>Bacteria</taxon>
        <taxon>Pseudomonadati</taxon>
        <taxon>Planctomycetota</taxon>
        <taxon>Planctomycetia</taxon>
        <taxon>Planctomycetales</taxon>
        <taxon>Planctomycetaceae</taxon>
        <taxon>Stratiformator</taxon>
    </lineage>
</organism>
<evidence type="ECO:0000256" key="1">
    <source>
        <dbReference type="ARBA" id="ARBA00006100"/>
    </source>
</evidence>
<protein>
    <recommendedName>
        <fullName evidence="2">Heme chaperone HemW</fullName>
    </recommendedName>
</protein>
<dbReference type="PROSITE" id="PS51918">
    <property type="entry name" value="RADICAL_SAM"/>
    <property type="match status" value="1"/>
</dbReference>
<dbReference type="KEGG" id="svp:Pan189_30630"/>
<keyword evidence="4" id="KW-0560">Oxidoreductase</keyword>
<dbReference type="SFLD" id="SFLDG01065">
    <property type="entry name" value="anaerobic_coproporphyrinogen-I"/>
    <property type="match status" value="1"/>
</dbReference>
<keyword evidence="2" id="KW-0963">Cytoplasm</keyword>
<reference evidence="4 5" key="1">
    <citation type="submission" date="2019-02" db="EMBL/GenBank/DDBJ databases">
        <title>Deep-cultivation of Planctomycetes and their phenomic and genomic characterization uncovers novel biology.</title>
        <authorList>
            <person name="Wiegand S."/>
            <person name="Jogler M."/>
            <person name="Boedeker C."/>
            <person name="Pinto D."/>
            <person name="Vollmers J."/>
            <person name="Rivas-Marin E."/>
            <person name="Kohn T."/>
            <person name="Peeters S.H."/>
            <person name="Heuer A."/>
            <person name="Rast P."/>
            <person name="Oberbeckmann S."/>
            <person name="Bunk B."/>
            <person name="Jeske O."/>
            <person name="Meyerdierks A."/>
            <person name="Storesund J.E."/>
            <person name="Kallscheuer N."/>
            <person name="Luecker S."/>
            <person name="Lage O.M."/>
            <person name="Pohl T."/>
            <person name="Merkel B.J."/>
            <person name="Hornburger P."/>
            <person name="Mueller R.-W."/>
            <person name="Bruemmer F."/>
            <person name="Labrenz M."/>
            <person name="Spormann A.M."/>
            <person name="Op den Camp H."/>
            <person name="Overmann J."/>
            <person name="Amann R."/>
            <person name="Jetten M.S.M."/>
            <person name="Mascher T."/>
            <person name="Medema M.H."/>
            <person name="Devos D.P."/>
            <person name="Kaster A.-K."/>
            <person name="Ovreas L."/>
            <person name="Rohde M."/>
            <person name="Galperin M.Y."/>
            <person name="Jogler C."/>
        </authorList>
    </citation>
    <scope>NUCLEOTIDE SEQUENCE [LARGE SCALE GENOMIC DNA]</scope>
    <source>
        <strain evidence="4 5">Pan189</strain>
    </source>
</reference>
<dbReference type="GO" id="GO:0051539">
    <property type="term" value="F:4 iron, 4 sulfur cluster binding"/>
    <property type="evidence" value="ECO:0007669"/>
    <property type="project" value="UniProtKB-UniRule"/>
</dbReference>
<dbReference type="CDD" id="cd01335">
    <property type="entry name" value="Radical_SAM"/>
    <property type="match status" value="1"/>
</dbReference>
<dbReference type="Pfam" id="PF04055">
    <property type="entry name" value="Radical_SAM"/>
    <property type="match status" value="1"/>
</dbReference>
<dbReference type="GO" id="GO:0046872">
    <property type="term" value="F:metal ion binding"/>
    <property type="evidence" value="ECO:0007669"/>
    <property type="project" value="UniProtKB-UniRule"/>
</dbReference>
<dbReference type="OrthoDB" id="9808022at2"/>
<keyword evidence="2" id="KW-0411">Iron-sulfur</keyword>
<comment type="similarity">
    <text evidence="1">Belongs to the anaerobic coproporphyrinogen-III oxidase family. HemW subfamily.</text>
</comment>
<dbReference type="Gene3D" id="3.30.750.200">
    <property type="match status" value="1"/>
</dbReference>
<dbReference type="InterPro" id="IPR004559">
    <property type="entry name" value="HemW-like"/>
</dbReference>